<sequence length="115" mass="13158">MAVVPICREKYYEILQKKMMEKPVFVVSTNTCPYCVKAKTLLDNNKVEATEFNLDEFSDEDRVEFGHCIWGALPRRFVPFIYVNKQPLGSYSELVQAQEEGMLKNLASGATDDIL</sequence>
<dbReference type="SUPFAM" id="SSF52833">
    <property type="entry name" value="Thioredoxin-like"/>
    <property type="match status" value="1"/>
</dbReference>
<dbReference type="PANTHER" id="PTHR45694:SF18">
    <property type="entry name" value="GLUTAREDOXIN-1-RELATED"/>
    <property type="match status" value="1"/>
</dbReference>
<dbReference type="PROSITE" id="PS51354">
    <property type="entry name" value="GLUTAREDOXIN_2"/>
    <property type="match status" value="1"/>
</dbReference>
<organism evidence="2 3">
    <name type="scientific">Euplotes crassus</name>
    <dbReference type="NCBI Taxonomy" id="5936"/>
    <lineage>
        <taxon>Eukaryota</taxon>
        <taxon>Sar</taxon>
        <taxon>Alveolata</taxon>
        <taxon>Ciliophora</taxon>
        <taxon>Intramacronucleata</taxon>
        <taxon>Spirotrichea</taxon>
        <taxon>Hypotrichia</taxon>
        <taxon>Euplotida</taxon>
        <taxon>Euplotidae</taxon>
        <taxon>Moneuplotes</taxon>
    </lineage>
</organism>
<dbReference type="GO" id="GO:0034599">
    <property type="term" value="P:cellular response to oxidative stress"/>
    <property type="evidence" value="ECO:0007669"/>
    <property type="project" value="TreeGrafter"/>
</dbReference>
<dbReference type="PRINTS" id="PR00160">
    <property type="entry name" value="GLUTAREDOXIN"/>
</dbReference>
<dbReference type="InterPro" id="IPR002109">
    <property type="entry name" value="Glutaredoxin"/>
</dbReference>
<feature type="domain" description="Glutaredoxin" evidence="1">
    <location>
        <begin position="24"/>
        <end position="86"/>
    </location>
</feature>
<reference evidence="2" key="1">
    <citation type="submission" date="2023-07" db="EMBL/GenBank/DDBJ databases">
        <authorList>
            <consortium name="AG Swart"/>
            <person name="Singh M."/>
            <person name="Singh A."/>
            <person name="Seah K."/>
            <person name="Emmerich C."/>
        </authorList>
    </citation>
    <scope>NUCLEOTIDE SEQUENCE</scope>
    <source>
        <strain evidence="2">DP1</strain>
    </source>
</reference>
<dbReference type="EMBL" id="CAMPGE010026505">
    <property type="protein sequence ID" value="CAI2384188.1"/>
    <property type="molecule type" value="Genomic_DNA"/>
</dbReference>
<evidence type="ECO:0000259" key="1">
    <source>
        <dbReference type="Pfam" id="PF00462"/>
    </source>
</evidence>
<keyword evidence="3" id="KW-1185">Reference proteome</keyword>
<evidence type="ECO:0000313" key="3">
    <source>
        <dbReference type="Proteomes" id="UP001295684"/>
    </source>
</evidence>
<dbReference type="InterPro" id="IPR036249">
    <property type="entry name" value="Thioredoxin-like_sf"/>
</dbReference>
<dbReference type="GO" id="GO:0005737">
    <property type="term" value="C:cytoplasm"/>
    <property type="evidence" value="ECO:0007669"/>
    <property type="project" value="TreeGrafter"/>
</dbReference>
<protein>
    <recommendedName>
        <fullName evidence="1">Glutaredoxin domain-containing protein</fullName>
    </recommendedName>
</protein>
<dbReference type="PANTHER" id="PTHR45694">
    <property type="entry name" value="GLUTAREDOXIN 2"/>
    <property type="match status" value="1"/>
</dbReference>
<gene>
    <name evidence="2" type="ORF">ECRASSUSDP1_LOCUS25710</name>
</gene>
<dbReference type="AlphaFoldDB" id="A0AAD2D9B3"/>
<dbReference type="Pfam" id="PF00462">
    <property type="entry name" value="Glutaredoxin"/>
    <property type="match status" value="1"/>
</dbReference>
<dbReference type="InterPro" id="IPR014025">
    <property type="entry name" value="Glutaredoxin_subgr"/>
</dbReference>
<dbReference type="Gene3D" id="3.40.30.10">
    <property type="entry name" value="Glutaredoxin"/>
    <property type="match status" value="1"/>
</dbReference>
<comment type="caution">
    <text evidence="2">The sequence shown here is derived from an EMBL/GenBank/DDBJ whole genome shotgun (WGS) entry which is preliminary data.</text>
</comment>
<evidence type="ECO:0000313" key="2">
    <source>
        <dbReference type="EMBL" id="CAI2384188.1"/>
    </source>
</evidence>
<proteinExistence type="predicted"/>
<name>A0AAD2D9B3_EUPCR</name>
<dbReference type="GO" id="GO:0015038">
    <property type="term" value="F:glutathione disulfide oxidoreductase activity"/>
    <property type="evidence" value="ECO:0007669"/>
    <property type="project" value="TreeGrafter"/>
</dbReference>
<dbReference type="Proteomes" id="UP001295684">
    <property type="component" value="Unassembled WGS sequence"/>
</dbReference>
<accession>A0AAD2D9B3</accession>